<comment type="caution">
    <text evidence="13">The sequence shown here is derived from an EMBL/GenBank/DDBJ whole genome shotgun (WGS) entry which is preliminary data.</text>
</comment>
<proteinExistence type="inferred from homology"/>
<organism evidence="13 14">
    <name type="scientific">Arthrobotrys flagrans</name>
    <name type="common">Nematode-trapping fungus</name>
    <name type="synonym">Trichothecium flagrans</name>
    <dbReference type="NCBI Taxonomy" id="97331"/>
    <lineage>
        <taxon>Eukaryota</taxon>
        <taxon>Fungi</taxon>
        <taxon>Dikarya</taxon>
        <taxon>Ascomycota</taxon>
        <taxon>Pezizomycotina</taxon>
        <taxon>Orbiliomycetes</taxon>
        <taxon>Orbiliales</taxon>
        <taxon>Orbiliaceae</taxon>
        <taxon>Arthrobotrys</taxon>
    </lineage>
</organism>
<keyword evidence="5 8" id="KW-1133">Transmembrane helix</keyword>
<feature type="transmembrane region" description="Helical" evidence="8">
    <location>
        <begin position="642"/>
        <end position="662"/>
    </location>
</feature>
<evidence type="ECO:0000256" key="8">
    <source>
        <dbReference type="SAM" id="Phobius"/>
    </source>
</evidence>
<feature type="transmembrane region" description="Helical" evidence="8">
    <location>
        <begin position="84"/>
        <end position="105"/>
    </location>
</feature>
<gene>
    <name evidence="13" type="ORF">DFL_004887</name>
</gene>
<evidence type="ECO:0000259" key="12">
    <source>
        <dbReference type="Pfam" id="PF14703"/>
    </source>
</evidence>
<dbReference type="InterPro" id="IPR022257">
    <property type="entry name" value="PHM7_ext"/>
</dbReference>
<feature type="domain" description="CSC1/OSCA1-like cytosolic" evidence="12">
    <location>
        <begin position="258"/>
        <end position="441"/>
    </location>
</feature>
<feature type="domain" description="CSC1/OSCA1-like 7TM region" evidence="9">
    <location>
        <begin position="455"/>
        <end position="728"/>
    </location>
</feature>
<keyword evidence="6 8" id="KW-0472">Membrane</keyword>
<feature type="transmembrane region" description="Helical" evidence="8">
    <location>
        <begin position="164"/>
        <end position="183"/>
    </location>
</feature>
<dbReference type="InterPro" id="IPR027815">
    <property type="entry name" value="CSC1/OSCA1-like_cyt"/>
</dbReference>
<evidence type="ECO:0000313" key="13">
    <source>
        <dbReference type="EMBL" id="RVD86621.1"/>
    </source>
</evidence>
<evidence type="ECO:0000259" key="11">
    <source>
        <dbReference type="Pfam" id="PF13967"/>
    </source>
</evidence>
<evidence type="ECO:0008006" key="15">
    <source>
        <dbReference type="Google" id="ProtNLM"/>
    </source>
</evidence>
<evidence type="ECO:0000256" key="4">
    <source>
        <dbReference type="ARBA" id="ARBA00022692"/>
    </source>
</evidence>
<dbReference type="Proteomes" id="UP000283090">
    <property type="component" value="Unassembled WGS sequence"/>
</dbReference>
<dbReference type="GO" id="GO:0005227">
    <property type="term" value="F:calcium-activated cation channel activity"/>
    <property type="evidence" value="ECO:0007669"/>
    <property type="project" value="InterPro"/>
</dbReference>
<evidence type="ECO:0000256" key="6">
    <source>
        <dbReference type="ARBA" id="ARBA00023136"/>
    </source>
</evidence>
<dbReference type="GO" id="GO:0005886">
    <property type="term" value="C:plasma membrane"/>
    <property type="evidence" value="ECO:0007669"/>
    <property type="project" value="TreeGrafter"/>
</dbReference>
<evidence type="ECO:0000256" key="3">
    <source>
        <dbReference type="ARBA" id="ARBA00022448"/>
    </source>
</evidence>
<reference evidence="13 14" key="1">
    <citation type="submission" date="2019-01" db="EMBL/GenBank/DDBJ databases">
        <title>Intercellular communication is required for trap formation in the nematode-trapping fungus Duddingtonia flagrans.</title>
        <authorList>
            <person name="Youssar L."/>
            <person name="Wernet V."/>
            <person name="Hensel N."/>
            <person name="Hildebrandt H.-G."/>
            <person name="Fischer R."/>
        </authorList>
    </citation>
    <scope>NUCLEOTIDE SEQUENCE [LARGE SCALE GENOMIC DNA]</scope>
    <source>
        <strain evidence="13 14">CBS H-5679</strain>
    </source>
</reference>
<sequence>MSNANQQCLPTAQAFSNSPRTIRRRSRALAVNNTRASSDSYFSVGERQITRHPSKWVTITTSSTNCDENIGSAATPESNSLSGFLSSFIVNGAIFSVMLLLFIILRASQRRQYAPRTYVGAVKKEKRPDPLPDGIFSWVGPLVAINESYIIEKTSLDSYFFLRYLKVGVIMTLVGCFITWPILFPLNITGGAGQKQLDVLAMGNVDKVTHKNWYYGHILAAYLFFGFVLFTIYREMMHFVAVRQAYLCSSMYANRISARTILVTSIPDDYLGVPQLLKLFDNVARIWINTDVKELEETVEERDKLAIKLENAEIKYIRTADKNRRLAIKKGTAGDADAESGSVGARWVPAKDRPSHKLKFVIGQKVDTIEWSRTELKALNAKIKDLQELQRTDQVKQMNSAFIEFTTQQAAQIAFQCLASNLPLHMAPRYIGITPEEIVWSSLRLKWWERLLKIALVTAFIAALVIFWSFPVAVVGTISNINYLTCQLPWLGFINKIPQAILGVITGLLPAAMLAVLMALLPIILRMCAQIVGKPSLSHVELHVQNSYFAFQVIQVFLVTTLSSAVASSIESILNLTSPSAITNFLATNIPKASNFYISYMLLQGLSVSAGALLQIAGLIVSKILSFILDSTPRKKWNRWTSLSGLGWGTVFPVYTNIVVIALTYAPIAPLILGFATIGLTLFYLAYKHNLLFVYDNSIDTKGMVYPRALYQTLTGVYLAEACMIGLFAIGTAPGPIILSVILLVLTILFQMALTNAFGPMLEPLPRNLQISENNPATTGETGESGGEKAAPTALAIEAPPKVSMVKKFFQPHIYATYLSVKALIPQDEVEYTYTPEERENAYVHPALAASEPILWLAKDEAGVSAEEIEGCKAFDIVASDEFAWIDEKSKVQWEPVVDDQQVNPPDYAEKQPM</sequence>
<dbReference type="RefSeq" id="XP_067492165.1">
    <property type="nucleotide sequence ID" value="XM_067634058.1"/>
</dbReference>
<feature type="region of interest" description="Disordered" evidence="7">
    <location>
        <begin position="771"/>
        <end position="791"/>
    </location>
</feature>
<evidence type="ECO:0000256" key="2">
    <source>
        <dbReference type="ARBA" id="ARBA00007779"/>
    </source>
</evidence>
<dbReference type="InterPro" id="IPR003864">
    <property type="entry name" value="CSC1/OSCA1-like_7TM"/>
</dbReference>
<dbReference type="AlphaFoldDB" id="A0A437A5Y1"/>
<evidence type="ECO:0000259" key="9">
    <source>
        <dbReference type="Pfam" id="PF02714"/>
    </source>
</evidence>
<dbReference type="PANTHER" id="PTHR13018">
    <property type="entry name" value="PROBABLE MEMBRANE PROTEIN DUF221-RELATED"/>
    <property type="match status" value="1"/>
</dbReference>
<keyword evidence="4 8" id="KW-0812">Transmembrane</keyword>
<keyword evidence="14" id="KW-1185">Reference proteome</keyword>
<dbReference type="Pfam" id="PF12621">
    <property type="entry name" value="PHM7_ext"/>
    <property type="match status" value="1"/>
</dbReference>
<evidence type="ECO:0000313" key="14">
    <source>
        <dbReference type="Proteomes" id="UP000283090"/>
    </source>
</evidence>
<dbReference type="InterPro" id="IPR045122">
    <property type="entry name" value="Csc1-like"/>
</dbReference>
<evidence type="ECO:0000256" key="5">
    <source>
        <dbReference type="ARBA" id="ARBA00022989"/>
    </source>
</evidence>
<comment type="similarity">
    <text evidence="2">Belongs to the CSC1 (TC 1.A.17) family.</text>
</comment>
<dbReference type="Pfam" id="PF13967">
    <property type="entry name" value="RSN1_TM"/>
    <property type="match status" value="1"/>
</dbReference>
<dbReference type="VEuPathDB" id="FungiDB:DFL_004887"/>
<feature type="transmembrane region" description="Helical" evidence="8">
    <location>
        <begin position="454"/>
        <end position="481"/>
    </location>
</feature>
<dbReference type="OrthoDB" id="1076608at2759"/>
<keyword evidence="3" id="KW-0813">Transport</keyword>
<comment type="subcellular location">
    <subcellularLocation>
        <location evidence="1">Membrane</location>
        <topology evidence="1">Multi-pass membrane protein</topology>
    </subcellularLocation>
</comment>
<feature type="transmembrane region" description="Helical" evidence="8">
    <location>
        <begin position="501"/>
        <end position="525"/>
    </location>
</feature>
<evidence type="ECO:0000259" key="10">
    <source>
        <dbReference type="Pfam" id="PF12621"/>
    </source>
</evidence>
<feature type="domain" description="10TM putative phosphate transporter extracellular tail" evidence="10">
    <location>
        <begin position="809"/>
        <end position="906"/>
    </location>
</feature>
<dbReference type="GeneID" id="93587198"/>
<dbReference type="EMBL" id="SAEB01000006">
    <property type="protein sequence ID" value="RVD86621.1"/>
    <property type="molecule type" value="Genomic_DNA"/>
</dbReference>
<feature type="domain" description="CSC1/OSCA1-like N-terminal transmembrane" evidence="11">
    <location>
        <begin position="84"/>
        <end position="235"/>
    </location>
</feature>
<dbReference type="PANTHER" id="PTHR13018:SF26">
    <property type="entry name" value="DOMAIN PROTEIN, PUTATIVE (AFU_ORTHOLOGUE AFUA_5G10920)-RELATED"/>
    <property type="match status" value="1"/>
</dbReference>
<feature type="transmembrane region" description="Helical" evidence="8">
    <location>
        <begin position="213"/>
        <end position="233"/>
    </location>
</feature>
<name>A0A437A5Y1_ARTFL</name>
<evidence type="ECO:0000256" key="7">
    <source>
        <dbReference type="SAM" id="MobiDB-lite"/>
    </source>
</evidence>
<dbReference type="STRING" id="97331.A0A437A5Y1"/>
<dbReference type="Pfam" id="PF02714">
    <property type="entry name" value="RSN1_7TM"/>
    <property type="match status" value="1"/>
</dbReference>
<feature type="transmembrane region" description="Helical" evidence="8">
    <location>
        <begin position="597"/>
        <end position="621"/>
    </location>
</feature>
<protein>
    <recommendedName>
        <fullName evidence="15">DUF221-domain-containing protein</fullName>
    </recommendedName>
</protein>
<feature type="transmembrane region" description="Helical" evidence="8">
    <location>
        <begin position="737"/>
        <end position="758"/>
    </location>
</feature>
<feature type="transmembrane region" description="Helical" evidence="8">
    <location>
        <begin position="708"/>
        <end position="731"/>
    </location>
</feature>
<dbReference type="Pfam" id="PF14703">
    <property type="entry name" value="PHM7_cyt"/>
    <property type="match status" value="1"/>
</dbReference>
<accession>A0A437A5Y1</accession>
<dbReference type="InterPro" id="IPR032880">
    <property type="entry name" value="CSC1/OSCA1-like_N"/>
</dbReference>
<feature type="transmembrane region" description="Helical" evidence="8">
    <location>
        <begin position="668"/>
        <end position="687"/>
    </location>
</feature>
<evidence type="ECO:0000256" key="1">
    <source>
        <dbReference type="ARBA" id="ARBA00004141"/>
    </source>
</evidence>